<reference evidence="3" key="1">
    <citation type="journal article" date="2019" name="Int. J. Syst. Evol. Microbiol.">
        <title>The Global Catalogue of Microorganisms (GCM) 10K type strain sequencing project: providing services to taxonomists for standard genome sequencing and annotation.</title>
        <authorList>
            <consortium name="The Broad Institute Genomics Platform"/>
            <consortium name="The Broad Institute Genome Sequencing Center for Infectious Disease"/>
            <person name="Wu L."/>
            <person name="Ma J."/>
        </authorList>
    </citation>
    <scope>NUCLEOTIDE SEQUENCE [LARGE SCALE GENOMIC DNA]</scope>
    <source>
        <strain evidence="3">CGMCC 4.7289</strain>
    </source>
</reference>
<protein>
    <submittedName>
        <fullName evidence="2">STAS domain-containing protein</fullName>
    </submittedName>
</protein>
<dbReference type="Gene3D" id="3.30.750.24">
    <property type="entry name" value="STAS domain"/>
    <property type="match status" value="1"/>
</dbReference>
<organism evidence="2 3">
    <name type="scientific">Hamadaea flava</name>
    <dbReference type="NCBI Taxonomy" id="1742688"/>
    <lineage>
        <taxon>Bacteria</taxon>
        <taxon>Bacillati</taxon>
        <taxon>Actinomycetota</taxon>
        <taxon>Actinomycetes</taxon>
        <taxon>Micromonosporales</taxon>
        <taxon>Micromonosporaceae</taxon>
        <taxon>Hamadaea</taxon>
    </lineage>
</organism>
<gene>
    <name evidence="2" type="ORF">ACFOZ4_24570</name>
</gene>
<dbReference type="EMBL" id="JBHSAY010000014">
    <property type="protein sequence ID" value="MFC4133799.1"/>
    <property type="molecule type" value="Genomic_DNA"/>
</dbReference>
<comment type="caution">
    <text evidence="2">The sequence shown here is derived from an EMBL/GenBank/DDBJ whole genome shotgun (WGS) entry which is preliminary data.</text>
</comment>
<evidence type="ECO:0000259" key="1">
    <source>
        <dbReference type="PROSITE" id="PS50801"/>
    </source>
</evidence>
<feature type="domain" description="STAS" evidence="1">
    <location>
        <begin position="11"/>
        <end position="91"/>
    </location>
</feature>
<dbReference type="RefSeq" id="WP_253755906.1">
    <property type="nucleotide sequence ID" value="NZ_JAMZDZ010000001.1"/>
</dbReference>
<dbReference type="InterPro" id="IPR002645">
    <property type="entry name" value="STAS_dom"/>
</dbReference>
<sequence length="118" mass="12758">MVRGSVSRIPVVELVVTEELDLWALSRLTRLLDDALAVSPVEIVLDLEQCPYLDAAAIGVLLEAHRRARLDGGVLTLRAPSERLRRNLRLARADRVLHVTPAEPDGAVPPGEAPDAAA</sequence>
<dbReference type="SUPFAM" id="SSF52091">
    <property type="entry name" value="SpoIIaa-like"/>
    <property type="match status" value="1"/>
</dbReference>
<proteinExistence type="predicted"/>
<dbReference type="InterPro" id="IPR036513">
    <property type="entry name" value="STAS_dom_sf"/>
</dbReference>
<evidence type="ECO:0000313" key="3">
    <source>
        <dbReference type="Proteomes" id="UP001595816"/>
    </source>
</evidence>
<dbReference type="Pfam" id="PF13466">
    <property type="entry name" value="STAS_2"/>
    <property type="match status" value="1"/>
</dbReference>
<name>A0ABV8LVF3_9ACTN</name>
<dbReference type="PROSITE" id="PS50801">
    <property type="entry name" value="STAS"/>
    <property type="match status" value="1"/>
</dbReference>
<dbReference type="PANTHER" id="PTHR33495">
    <property type="entry name" value="ANTI-SIGMA FACTOR ANTAGONIST TM_1081-RELATED-RELATED"/>
    <property type="match status" value="1"/>
</dbReference>
<evidence type="ECO:0000313" key="2">
    <source>
        <dbReference type="EMBL" id="MFC4133799.1"/>
    </source>
</evidence>
<accession>A0ABV8LVF3</accession>
<dbReference type="PANTHER" id="PTHR33495:SF2">
    <property type="entry name" value="ANTI-SIGMA FACTOR ANTAGONIST TM_1081-RELATED"/>
    <property type="match status" value="1"/>
</dbReference>
<dbReference type="CDD" id="cd07043">
    <property type="entry name" value="STAS_anti-anti-sigma_factors"/>
    <property type="match status" value="1"/>
</dbReference>
<dbReference type="Proteomes" id="UP001595816">
    <property type="component" value="Unassembled WGS sequence"/>
</dbReference>
<keyword evidence="3" id="KW-1185">Reference proteome</keyword>
<dbReference type="InterPro" id="IPR058548">
    <property type="entry name" value="MlaB-like_STAS"/>
</dbReference>